<dbReference type="InterPro" id="IPR008972">
    <property type="entry name" value="Cupredoxin"/>
</dbReference>
<comment type="cofactor">
    <cofactor evidence="1">
        <name>Cu cation</name>
        <dbReference type="ChEBI" id="CHEBI:23378"/>
    </cofactor>
</comment>
<dbReference type="Proteomes" id="UP000449547">
    <property type="component" value="Unassembled WGS sequence"/>
</dbReference>
<evidence type="ECO:0000256" key="7">
    <source>
        <dbReference type="ARBA" id="ARBA00022692"/>
    </source>
</evidence>
<dbReference type="InterPro" id="IPR011707">
    <property type="entry name" value="Cu-oxidase-like_N"/>
</dbReference>
<dbReference type="FunFam" id="2.60.40.420:FF:000022">
    <property type="entry name" value="FET5p Multicopper oxidase"/>
    <property type="match status" value="1"/>
</dbReference>
<comment type="caution">
    <text evidence="24">The sequence shown here is derived from an EMBL/GenBank/DDBJ whole genome shotgun (WGS) entry which is preliminary data.</text>
</comment>
<keyword evidence="7 19" id="KW-0812">Transmembrane</keyword>
<dbReference type="PROSITE" id="PS00080">
    <property type="entry name" value="MULTICOPPER_OXIDASE2"/>
    <property type="match status" value="1"/>
</dbReference>
<dbReference type="Pfam" id="PF07731">
    <property type="entry name" value="Cu-oxidase_2"/>
    <property type="match status" value="1"/>
</dbReference>
<keyword evidence="17" id="KW-0325">Glycoprotein</keyword>
<evidence type="ECO:0000256" key="5">
    <source>
        <dbReference type="ARBA" id="ARBA00022475"/>
    </source>
</evidence>
<dbReference type="Gene3D" id="2.60.40.420">
    <property type="entry name" value="Cupredoxins - blue copper proteins"/>
    <property type="match status" value="3"/>
</dbReference>
<evidence type="ECO:0000313" key="24">
    <source>
        <dbReference type="EMBL" id="KAA8901238.1"/>
    </source>
</evidence>
<gene>
    <name evidence="24" type="ORF">DIURU_003608</name>
</gene>
<evidence type="ECO:0000256" key="12">
    <source>
        <dbReference type="ARBA" id="ARBA00023002"/>
    </source>
</evidence>
<dbReference type="VEuPathDB" id="FungiDB:DIURU_003608"/>
<comment type="similarity">
    <text evidence="3">Belongs to the multicopper oxidase family.</text>
</comment>
<dbReference type="Pfam" id="PF07732">
    <property type="entry name" value="Cu-oxidase_3"/>
    <property type="match status" value="1"/>
</dbReference>
<evidence type="ECO:0000256" key="4">
    <source>
        <dbReference type="ARBA" id="ARBA00022448"/>
    </source>
</evidence>
<dbReference type="PANTHER" id="PTHR11709">
    <property type="entry name" value="MULTI-COPPER OXIDASE"/>
    <property type="match status" value="1"/>
</dbReference>
<feature type="domain" description="Plastocyanin-like" evidence="21">
    <location>
        <begin position="154"/>
        <end position="276"/>
    </location>
</feature>
<evidence type="ECO:0000256" key="20">
    <source>
        <dbReference type="SAM" id="SignalP"/>
    </source>
</evidence>
<accession>A0A642ULL7</accession>
<evidence type="ECO:0000256" key="14">
    <source>
        <dbReference type="ARBA" id="ARBA00023008"/>
    </source>
</evidence>
<dbReference type="GO" id="GO:0033573">
    <property type="term" value="C:high-affinity iron permease complex"/>
    <property type="evidence" value="ECO:0007669"/>
    <property type="project" value="TreeGrafter"/>
</dbReference>
<keyword evidence="11 19" id="KW-1133">Transmembrane helix</keyword>
<keyword evidence="12" id="KW-0560">Oxidoreductase</keyword>
<sequence length="624" mass="70322">MFKAVNQILVLLTLWVGLIAAETHTWYFETGWVDANPDGCHERKMVGFNGTWPLPTLRAKKGDTINFYLINGLTDKNTSVHFHGLFQNGTNQMDGPEMITQCPIPPGETMLYNFTLDQVGTYWYHSHTQGQYGDGMRGVFLIEDDQEPPFEYDEEVTLTVGEHYHDYSDELLHKFLNLYNPTGAEPIPQNSLFNETRNATWKVEPNKTYFLRIVNIGRFVSQYLKMEDHEFEIVEVDGVYVEPQTTDFLYITAAQRYGVLVRTKDTTDKNYKFCNYIDQDMLDVIPDDLVLNSTNTIMYNESAGSLHEEEALIIDDWDTFFDDFTLKPLAGTELLPDADMTITLDVKMDNLGNGVNYAFFNDITYTKPKTPILMTALAAGELAKDATVYGSNTHSFVLEGGDVVDIVVNSMDPGKHPFHLHGHTFQLIARGESVDDDAEPLKYNATEHGNDLPETPMIRDTVFVNPNSYIVMRFKADNPGVWFFHCHIEWHLDQGLAVVLVEDPIAMQNTPSQQLTEDSIRACQLNNISLNANAAGNTDFLDLTGENKQYKDLPAGFTARGIVALVFSCVAGIVGIIVIAIYGMADIKNVEARVIRDFDVDPQDLEDDSVSSQESTHESSDLRK</sequence>
<dbReference type="GO" id="GO:0010106">
    <property type="term" value="P:cellular response to iron ion starvation"/>
    <property type="evidence" value="ECO:0007669"/>
    <property type="project" value="TreeGrafter"/>
</dbReference>
<keyword evidence="4" id="KW-0813">Transport</keyword>
<dbReference type="GO" id="GO:0033215">
    <property type="term" value="P:reductive iron assimilation"/>
    <property type="evidence" value="ECO:0007669"/>
    <property type="project" value="TreeGrafter"/>
</dbReference>
<dbReference type="OMA" id="WHSHTEH"/>
<evidence type="ECO:0008006" key="26">
    <source>
        <dbReference type="Google" id="ProtNLM"/>
    </source>
</evidence>
<evidence type="ECO:0000256" key="18">
    <source>
        <dbReference type="SAM" id="MobiDB-lite"/>
    </source>
</evidence>
<keyword evidence="5" id="KW-1003">Cell membrane</keyword>
<dbReference type="PROSITE" id="PS00079">
    <property type="entry name" value="MULTICOPPER_OXIDASE1"/>
    <property type="match status" value="2"/>
</dbReference>
<comment type="subcellular location">
    <subcellularLocation>
        <location evidence="2">Cell membrane</location>
        <topology evidence="2">Single-pass membrane protein</topology>
    </subcellularLocation>
</comment>
<evidence type="ECO:0000256" key="16">
    <source>
        <dbReference type="ARBA" id="ARBA00023136"/>
    </source>
</evidence>
<proteinExistence type="inferred from homology"/>
<evidence type="ECO:0000259" key="23">
    <source>
        <dbReference type="Pfam" id="PF07732"/>
    </source>
</evidence>
<evidence type="ECO:0000256" key="3">
    <source>
        <dbReference type="ARBA" id="ARBA00010609"/>
    </source>
</evidence>
<evidence type="ECO:0000256" key="19">
    <source>
        <dbReference type="SAM" id="Phobius"/>
    </source>
</evidence>
<keyword evidence="25" id="KW-1185">Reference proteome</keyword>
<dbReference type="AlphaFoldDB" id="A0A642ULL7"/>
<name>A0A642ULL7_DIURU</name>
<dbReference type="GO" id="GO:0005507">
    <property type="term" value="F:copper ion binding"/>
    <property type="evidence" value="ECO:0007669"/>
    <property type="project" value="InterPro"/>
</dbReference>
<evidence type="ECO:0000259" key="21">
    <source>
        <dbReference type="Pfam" id="PF00394"/>
    </source>
</evidence>
<reference evidence="24 25" key="1">
    <citation type="submission" date="2019-07" db="EMBL/GenBank/DDBJ databases">
        <title>Genome assembly of two rare yeast pathogens: Diutina rugosa and Trichomonascus ciferrii.</title>
        <authorList>
            <person name="Mixao V."/>
            <person name="Saus E."/>
            <person name="Hansen A."/>
            <person name="Lass-Flor C."/>
            <person name="Gabaldon T."/>
        </authorList>
    </citation>
    <scope>NUCLEOTIDE SEQUENCE [LARGE SCALE GENOMIC DNA]</scope>
    <source>
        <strain evidence="24 25">CBS 613</strain>
    </source>
</reference>
<protein>
    <recommendedName>
        <fullName evidence="26">Iron transport multicopper oxidase FET3</fullName>
    </recommendedName>
</protein>
<dbReference type="SUPFAM" id="SSF49503">
    <property type="entry name" value="Cupredoxins"/>
    <property type="match status" value="3"/>
</dbReference>
<dbReference type="EMBL" id="SWFT01000105">
    <property type="protein sequence ID" value="KAA8901238.1"/>
    <property type="molecule type" value="Genomic_DNA"/>
</dbReference>
<keyword evidence="6" id="KW-0410">Iron transport</keyword>
<dbReference type="GO" id="GO:0004322">
    <property type="term" value="F:ferroxidase activity"/>
    <property type="evidence" value="ECO:0007669"/>
    <property type="project" value="TreeGrafter"/>
</dbReference>
<dbReference type="CDD" id="cd13877">
    <property type="entry name" value="CuRO_2_Fet3p_like"/>
    <property type="match status" value="1"/>
</dbReference>
<dbReference type="InterPro" id="IPR001117">
    <property type="entry name" value="Cu-oxidase_2nd"/>
</dbReference>
<feature type="transmembrane region" description="Helical" evidence="19">
    <location>
        <begin position="562"/>
        <end position="585"/>
    </location>
</feature>
<dbReference type="RefSeq" id="XP_034011861.1">
    <property type="nucleotide sequence ID" value="XM_034156389.1"/>
</dbReference>
<keyword evidence="14" id="KW-0186">Copper</keyword>
<evidence type="ECO:0000256" key="9">
    <source>
        <dbReference type="ARBA" id="ARBA00022729"/>
    </source>
</evidence>
<dbReference type="InterPro" id="IPR044130">
    <property type="entry name" value="CuRO_2_Fet3-like"/>
</dbReference>
<dbReference type="CDD" id="cd13899">
    <property type="entry name" value="CuRO_3_Fet3p"/>
    <property type="match status" value="1"/>
</dbReference>
<feature type="domain" description="Plastocyanin-like" evidence="22">
    <location>
        <begin position="365"/>
        <end position="504"/>
    </location>
</feature>
<organism evidence="24 25">
    <name type="scientific">Diutina rugosa</name>
    <name type="common">Yeast</name>
    <name type="synonym">Candida rugosa</name>
    <dbReference type="NCBI Taxonomy" id="5481"/>
    <lineage>
        <taxon>Eukaryota</taxon>
        <taxon>Fungi</taxon>
        <taxon>Dikarya</taxon>
        <taxon>Ascomycota</taxon>
        <taxon>Saccharomycotina</taxon>
        <taxon>Pichiomycetes</taxon>
        <taxon>Debaryomycetaceae</taxon>
        <taxon>Diutina</taxon>
    </lineage>
</organism>
<dbReference type="PANTHER" id="PTHR11709:SF361">
    <property type="entry name" value="IRON TRANSPORT MULTICOPPER OXIDASE FET3"/>
    <property type="match status" value="1"/>
</dbReference>
<dbReference type="InterPro" id="IPR045087">
    <property type="entry name" value="Cu-oxidase_fam"/>
</dbReference>
<dbReference type="GeneID" id="54782259"/>
<evidence type="ECO:0000259" key="22">
    <source>
        <dbReference type="Pfam" id="PF07731"/>
    </source>
</evidence>
<keyword evidence="10" id="KW-0677">Repeat</keyword>
<dbReference type="OrthoDB" id="2121828at2759"/>
<dbReference type="CDD" id="cd13851">
    <property type="entry name" value="CuRO_1_Fet3p"/>
    <property type="match status" value="1"/>
</dbReference>
<dbReference type="InterPro" id="IPR033138">
    <property type="entry name" value="Cu_oxidase_CS"/>
</dbReference>
<evidence type="ECO:0000256" key="17">
    <source>
        <dbReference type="ARBA" id="ARBA00023180"/>
    </source>
</evidence>
<feature type="compositionally biased region" description="Basic and acidic residues" evidence="18">
    <location>
        <begin position="615"/>
        <end position="624"/>
    </location>
</feature>
<feature type="chain" id="PRO_5024875593" description="Iron transport multicopper oxidase FET3" evidence="20">
    <location>
        <begin position="22"/>
        <end position="624"/>
    </location>
</feature>
<dbReference type="FunFam" id="2.60.40.420:FF:000024">
    <property type="entry name" value="FET5p Multicopper oxidase"/>
    <property type="match status" value="1"/>
</dbReference>
<evidence type="ECO:0000256" key="2">
    <source>
        <dbReference type="ARBA" id="ARBA00004162"/>
    </source>
</evidence>
<evidence type="ECO:0000256" key="8">
    <source>
        <dbReference type="ARBA" id="ARBA00022723"/>
    </source>
</evidence>
<evidence type="ECO:0000256" key="10">
    <source>
        <dbReference type="ARBA" id="ARBA00022737"/>
    </source>
</evidence>
<keyword evidence="8" id="KW-0479">Metal-binding</keyword>
<evidence type="ECO:0000256" key="13">
    <source>
        <dbReference type="ARBA" id="ARBA00023004"/>
    </source>
</evidence>
<dbReference type="InterPro" id="IPR002355">
    <property type="entry name" value="Cu_oxidase_Cu_BS"/>
</dbReference>
<dbReference type="FunFam" id="2.60.40.420:FF:000025">
    <property type="entry name" value="FET5p Multicopper oxidase"/>
    <property type="match status" value="1"/>
</dbReference>
<evidence type="ECO:0000256" key="15">
    <source>
        <dbReference type="ARBA" id="ARBA00023065"/>
    </source>
</evidence>
<feature type="region of interest" description="Disordered" evidence="18">
    <location>
        <begin position="603"/>
        <end position="624"/>
    </location>
</feature>
<dbReference type="Pfam" id="PF00394">
    <property type="entry name" value="Cu-oxidase"/>
    <property type="match status" value="1"/>
</dbReference>
<evidence type="ECO:0000256" key="11">
    <source>
        <dbReference type="ARBA" id="ARBA00022989"/>
    </source>
</evidence>
<keyword evidence="9 20" id="KW-0732">Signal</keyword>
<evidence type="ECO:0000256" key="1">
    <source>
        <dbReference type="ARBA" id="ARBA00001935"/>
    </source>
</evidence>
<dbReference type="InterPro" id="IPR011706">
    <property type="entry name" value="Cu-oxidase_C"/>
</dbReference>
<keyword evidence="16 19" id="KW-0472">Membrane</keyword>
<evidence type="ECO:0000313" key="25">
    <source>
        <dbReference type="Proteomes" id="UP000449547"/>
    </source>
</evidence>
<feature type="signal peptide" evidence="20">
    <location>
        <begin position="1"/>
        <end position="21"/>
    </location>
</feature>
<feature type="domain" description="Plastocyanin-like" evidence="23">
    <location>
        <begin position="31"/>
        <end position="146"/>
    </location>
</feature>
<keyword evidence="13" id="KW-0408">Iron</keyword>
<keyword evidence="15" id="KW-0406">Ion transport</keyword>
<evidence type="ECO:0000256" key="6">
    <source>
        <dbReference type="ARBA" id="ARBA00022496"/>
    </source>
</evidence>